<dbReference type="Proteomes" id="UP000053766">
    <property type="component" value="Unassembled WGS sequence"/>
</dbReference>
<dbReference type="EMBL" id="KN716691">
    <property type="protein sequence ID" value="KJH42240.1"/>
    <property type="molecule type" value="Genomic_DNA"/>
</dbReference>
<evidence type="ECO:0000313" key="4">
    <source>
        <dbReference type="EMBL" id="KJH42240.1"/>
    </source>
</evidence>
<dbReference type="Gene3D" id="2.60.120.10">
    <property type="entry name" value="Jelly Rolls"/>
    <property type="match status" value="1"/>
</dbReference>
<keyword evidence="2" id="KW-0175">Coiled coil</keyword>
<dbReference type="OrthoDB" id="421226at2759"/>
<keyword evidence="1" id="KW-0407">Ion channel</keyword>
<protein>
    <submittedName>
        <fullName evidence="4">Cyclic nucleotide-binding domain protein</fullName>
    </submittedName>
</protein>
<keyword evidence="5" id="KW-1185">Reference proteome</keyword>
<keyword evidence="1" id="KW-0813">Transport</keyword>
<dbReference type="GO" id="GO:0044877">
    <property type="term" value="F:protein-containing complex binding"/>
    <property type="evidence" value="ECO:0007669"/>
    <property type="project" value="TreeGrafter"/>
</dbReference>
<accession>A0A0D8XCA7</accession>
<dbReference type="PANTHER" id="PTHR45638:SF15">
    <property type="entry name" value="CYCLIC NUCLEOTIDE-BINDING DOMAIN-CONTAINING PROTEIN"/>
    <property type="match status" value="1"/>
</dbReference>
<sequence>MRLGINKICLGICDRCTAYFITKLTQYAMAHRDELLYVLPPRLQGQIAVNLHMDTMKKVELFKLCSAGFLYEVVLRIKQHIYGPNDYLFRTGDRAKRKMRGQFACAIISEMFIVKRGTLHVIGEESSTLIMTLTDGATIGEMSVIPITGNQLGDRRTVSLKSVGYSDVYILNQDDVSAILQDYPNDRDTLICNAREMLCSRNLLSETAVELHDEPLSLLSLEEQLNRLKSQINELDEQVNNTCASFHHFSNDMKRRVTVMERIFAKHRNRIKFDCIRGKILL</sequence>
<keyword evidence="1" id="KW-1071">Ligand-gated ion channel</keyword>
<dbReference type="GO" id="GO:0030553">
    <property type="term" value="F:cGMP binding"/>
    <property type="evidence" value="ECO:0007669"/>
    <property type="project" value="TreeGrafter"/>
</dbReference>
<gene>
    <name evidence="4" type="ORF">DICVIV_11776</name>
</gene>
<proteinExistence type="predicted"/>
<dbReference type="InterPro" id="IPR018490">
    <property type="entry name" value="cNMP-bd_dom_sf"/>
</dbReference>
<feature type="domain" description="Cyclic nucleotide-binding" evidence="3">
    <location>
        <begin position="109"/>
        <end position="180"/>
    </location>
</feature>
<organism evidence="4 5">
    <name type="scientific">Dictyocaulus viviparus</name>
    <name type="common">Bovine lungworm</name>
    <dbReference type="NCBI Taxonomy" id="29172"/>
    <lineage>
        <taxon>Eukaryota</taxon>
        <taxon>Metazoa</taxon>
        <taxon>Ecdysozoa</taxon>
        <taxon>Nematoda</taxon>
        <taxon>Chromadorea</taxon>
        <taxon>Rhabditida</taxon>
        <taxon>Rhabditina</taxon>
        <taxon>Rhabditomorpha</taxon>
        <taxon>Strongyloidea</taxon>
        <taxon>Metastrongylidae</taxon>
        <taxon>Dictyocaulus</taxon>
    </lineage>
</organism>
<dbReference type="GO" id="GO:0005222">
    <property type="term" value="F:intracellularly cAMP-activated cation channel activity"/>
    <property type="evidence" value="ECO:0007669"/>
    <property type="project" value="TreeGrafter"/>
</dbReference>
<dbReference type="GO" id="GO:0005886">
    <property type="term" value="C:plasma membrane"/>
    <property type="evidence" value="ECO:0007669"/>
    <property type="project" value="TreeGrafter"/>
</dbReference>
<reference evidence="5" key="2">
    <citation type="journal article" date="2016" name="Sci. Rep.">
        <title>Dictyocaulus viviparus genome, variome and transcriptome elucidate lungworm biology and support future intervention.</title>
        <authorList>
            <person name="McNulty S.N."/>
            <person name="Strube C."/>
            <person name="Rosa B.A."/>
            <person name="Martin J.C."/>
            <person name="Tyagi R."/>
            <person name="Choi Y.J."/>
            <person name="Wang Q."/>
            <person name="Hallsworth Pepin K."/>
            <person name="Zhang X."/>
            <person name="Ozersky P."/>
            <person name="Wilson R.K."/>
            <person name="Sternberg P.W."/>
            <person name="Gasser R.B."/>
            <person name="Mitreva M."/>
        </authorList>
    </citation>
    <scope>NUCLEOTIDE SEQUENCE [LARGE SCALE GENOMIC DNA]</scope>
    <source>
        <strain evidence="5">HannoverDv2000</strain>
    </source>
</reference>
<dbReference type="PANTHER" id="PTHR45638">
    <property type="entry name" value="CYCLIC NUCLEOTIDE-GATED CATION CHANNEL SUBUNIT A"/>
    <property type="match status" value="1"/>
</dbReference>
<evidence type="ECO:0000313" key="5">
    <source>
        <dbReference type="Proteomes" id="UP000053766"/>
    </source>
</evidence>
<evidence type="ECO:0000259" key="3">
    <source>
        <dbReference type="PROSITE" id="PS50042"/>
    </source>
</evidence>
<dbReference type="PROSITE" id="PS50042">
    <property type="entry name" value="CNMP_BINDING_3"/>
    <property type="match status" value="1"/>
</dbReference>
<name>A0A0D8XCA7_DICVI</name>
<dbReference type="CDD" id="cd00038">
    <property type="entry name" value="CAP_ED"/>
    <property type="match status" value="1"/>
</dbReference>
<keyword evidence="1" id="KW-0406">Ion transport</keyword>
<dbReference type="GO" id="GO:0005223">
    <property type="term" value="F:intracellularly cGMP-activated cation channel activity"/>
    <property type="evidence" value="ECO:0007669"/>
    <property type="project" value="TreeGrafter"/>
</dbReference>
<dbReference type="STRING" id="29172.A0A0D8XCA7"/>
<dbReference type="SUPFAM" id="SSF51206">
    <property type="entry name" value="cAMP-binding domain-like"/>
    <property type="match status" value="1"/>
</dbReference>
<dbReference type="GO" id="GO:0017071">
    <property type="term" value="C:intracellular cyclic nucleotide activated cation channel complex"/>
    <property type="evidence" value="ECO:0007669"/>
    <property type="project" value="TreeGrafter"/>
</dbReference>
<dbReference type="InterPro" id="IPR014710">
    <property type="entry name" value="RmlC-like_jellyroll"/>
</dbReference>
<evidence type="ECO:0000256" key="1">
    <source>
        <dbReference type="ARBA" id="ARBA00023286"/>
    </source>
</evidence>
<dbReference type="InterPro" id="IPR050866">
    <property type="entry name" value="CNG_cation_channel"/>
</dbReference>
<dbReference type="SMART" id="SM00100">
    <property type="entry name" value="cNMP"/>
    <property type="match status" value="1"/>
</dbReference>
<dbReference type="AlphaFoldDB" id="A0A0D8XCA7"/>
<dbReference type="InterPro" id="IPR000595">
    <property type="entry name" value="cNMP-bd_dom"/>
</dbReference>
<reference evidence="4 5" key="1">
    <citation type="submission" date="2013-11" db="EMBL/GenBank/DDBJ databases">
        <title>Draft genome of the bovine lungworm Dictyocaulus viviparus.</title>
        <authorList>
            <person name="Mitreva M."/>
        </authorList>
    </citation>
    <scope>NUCLEOTIDE SEQUENCE [LARGE SCALE GENOMIC DNA]</scope>
    <source>
        <strain evidence="4 5">HannoverDv2000</strain>
    </source>
</reference>
<feature type="coiled-coil region" evidence="2">
    <location>
        <begin position="218"/>
        <end position="245"/>
    </location>
</feature>
<evidence type="ECO:0000256" key="2">
    <source>
        <dbReference type="SAM" id="Coils"/>
    </source>
</evidence>